<accession>A0A6J2FQG7</accession>
<organism evidence="2 3">
    <name type="scientific">Zalophus californianus</name>
    <name type="common">California sealion</name>
    <dbReference type="NCBI Taxonomy" id="9704"/>
    <lineage>
        <taxon>Eukaryota</taxon>
        <taxon>Metazoa</taxon>
        <taxon>Chordata</taxon>
        <taxon>Craniata</taxon>
        <taxon>Vertebrata</taxon>
        <taxon>Euteleostomi</taxon>
        <taxon>Mammalia</taxon>
        <taxon>Eutheria</taxon>
        <taxon>Laurasiatheria</taxon>
        <taxon>Carnivora</taxon>
        <taxon>Caniformia</taxon>
        <taxon>Pinnipedia</taxon>
        <taxon>Otariidae</taxon>
        <taxon>Zalophus</taxon>
    </lineage>
</organism>
<feature type="compositionally biased region" description="Low complexity" evidence="1">
    <location>
        <begin position="101"/>
        <end position="116"/>
    </location>
</feature>
<dbReference type="Proteomes" id="UP000515165">
    <property type="component" value="Chromosome 16"/>
</dbReference>
<dbReference type="RefSeq" id="XP_027482252.2">
    <property type="nucleotide sequence ID" value="XM_027626451.2"/>
</dbReference>
<dbReference type="AlphaFoldDB" id="A0A6J2FQG7"/>
<feature type="compositionally biased region" description="Pro residues" evidence="1">
    <location>
        <begin position="140"/>
        <end position="152"/>
    </location>
</feature>
<dbReference type="GeneID" id="113939831"/>
<feature type="compositionally biased region" description="Basic and acidic residues" evidence="1">
    <location>
        <begin position="117"/>
        <end position="127"/>
    </location>
</feature>
<sequence length="186" mass="18904">MVTLRPGSYVAAICGGRHLRRPPRDLSASAPPLAAPRGDKSLSASGVQEATPMEGSGAPHDPLALQPTDSRLQRPESVGWAAGLRGGDAGWAGGVGEGGEADLAAEPPEGTGAAAHALREERPRPADRTPTSPAAAPQMSGPPPPHPPAPPPPHKRPAPDHTPSPAPAPPQATRLQTDHLCTCLLS</sequence>
<evidence type="ECO:0000313" key="2">
    <source>
        <dbReference type="Proteomes" id="UP000515165"/>
    </source>
</evidence>
<proteinExistence type="predicted"/>
<dbReference type="KEGG" id="zca:113939831"/>
<evidence type="ECO:0000313" key="3">
    <source>
        <dbReference type="RefSeq" id="XP_027482252.2"/>
    </source>
</evidence>
<evidence type="ECO:0000256" key="1">
    <source>
        <dbReference type="SAM" id="MobiDB-lite"/>
    </source>
</evidence>
<name>A0A6J2FQG7_ZALCA</name>
<reference evidence="3" key="1">
    <citation type="submission" date="2025-08" db="UniProtKB">
        <authorList>
            <consortium name="RefSeq"/>
        </authorList>
    </citation>
    <scope>IDENTIFICATION</scope>
    <source>
        <tissue evidence="3">Blood</tissue>
    </source>
</reference>
<keyword evidence="2" id="KW-1185">Reference proteome</keyword>
<gene>
    <name evidence="3" type="primary">LOC113939831</name>
</gene>
<feature type="compositionally biased region" description="Gly residues" evidence="1">
    <location>
        <begin position="84"/>
        <end position="98"/>
    </location>
</feature>
<feature type="region of interest" description="Disordered" evidence="1">
    <location>
        <begin position="17"/>
        <end position="186"/>
    </location>
</feature>
<feature type="compositionally biased region" description="Pro residues" evidence="1">
    <location>
        <begin position="160"/>
        <end position="170"/>
    </location>
</feature>
<protein>
    <submittedName>
        <fullName evidence="3">Basic proline-rich protein-like</fullName>
    </submittedName>
</protein>
<feature type="compositionally biased region" description="Low complexity" evidence="1">
    <location>
        <begin position="25"/>
        <end position="36"/>
    </location>
</feature>